<reference evidence="1" key="1">
    <citation type="submission" date="2022-04" db="EMBL/GenBank/DDBJ databases">
        <title>Genome of the entomopathogenic fungus Entomophthora muscae.</title>
        <authorList>
            <person name="Elya C."/>
            <person name="Lovett B.R."/>
            <person name="Lee E."/>
            <person name="Macias A.M."/>
            <person name="Hajek A.E."/>
            <person name="De Bivort B.L."/>
            <person name="Kasson M.T."/>
            <person name="De Fine Licht H.H."/>
            <person name="Stajich J.E."/>
        </authorList>
    </citation>
    <scope>NUCLEOTIDE SEQUENCE</scope>
    <source>
        <strain evidence="1">Berkeley</strain>
    </source>
</reference>
<gene>
    <name evidence="1" type="ORF">DSO57_1002557</name>
</gene>
<evidence type="ECO:0000313" key="1">
    <source>
        <dbReference type="EMBL" id="KAJ9070930.1"/>
    </source>
</evidence>
<dbReference type="Proteomes" id="UP001165960">
    <property type="component" value="Unassembled WGS sequence"/>
</dbReference>
<proteinExistence type="predicted"/>
<accession>A0ACC2T8H6</accession>
<name>A0ACC2T8H6_9FUNG</name>
<dbReference type="EMBL" id="QTSX02003556">
    <property type="protein sequence ID" value="KAJ9070930.1"/>
    <property type="molecule type" value="Genomic_DNA"/>
</dbReference>
<sequence length="79" mass="8610">MVQKDSGGKKKLKETGVKVATPYNVARKPRIGAGLPKDWEDQASKSKSEACSWGSDAVNSDADDPDWLYNVNEEDLIGL</sequence>
<comment type="caution">
    <text evidence="1">The sequence shown here is derived from an EMBL/GenBank/DDBJ whole genome shotgun (WGS) entry which is preliminary data.</text>
</comment>
<organism evidence="1 2">
    <name type="scientific">Entomophthora muscae</name>
    <dbReference type="NCBI Taxonomy" id="34485"/>
    <lineage>
        <taxon>Eukaryota</taxon>
        <taxon>Fungi</taxon>
        <taxon>Fungi incertae sedis</taxon>
        <taxon>Zoopagomycota</taxon>
        <taxon>Entomophthoromycotina</taxon>
        <taxon>Entomophthoromycetes</taxon>
        <taxon>Entomophthorales</taxon>
        <taxon>Entomophthoraceae</taxon>
        <taxon>Entomophthora</taxon>
    </lineage>
</organism>
<evidence type="ECO:0000313" key="2">
    <source>
        <dbReference type="Proteomes" id="UP001165960"/>
    </source>
</evidence>
<keyword evidence="2" id="KW-1185">Reference proteome</keyword>
<protein>
    <submittedName>
        <fullName evidence="1">Uncharacterized protein</fullName>
    </submittedName>
</protein>